<gene>
    <name evidence="1" type="ordered locus">Tbd_1683</name>
</gene>
<accession>Q3SI92</accession>
<dbReference type="Proteomes" id="UP000008291">
    <property type="component" value="Chromosome"/>
</dbReference>
<protein>
    <submittedName>
        <fullName evidence="1">Uncharacterized protein</fullName>
    </submittedName>
</protein>
<sequence>MTSNEDHKVDGVYVQAGDGTLQASEDEGCIEVWGWPGPWNNMAGREFRGRYELSIGRYLHLLEEMKSDGVNSCREVLAAIADKAIQVTA</sequence>
<organism evidence="1 2">
    <name type="scientific">Thiobacillus denitrificans (strain ATCC 25259 / T1)</name>
    <dbReference type="NCBI Taxonomy" id="292415"/>
    <lineage>
        <taxon>Bacteria</taxon>
        <taxon>Pseudomonadati</taxon>
        <taxon>Pseudomonadota</taxon>
        <taxon>Betaproteobacteria</taxon>
        <taxon>Nitrosomonadales</taxon>
        <taxon>Thiobacillaceae</taxon>
        <taxon>Thiobacillus</taxon>
    </lineage>
</organism>
<dbReference type="HOGENOM" id="CLU_2453667_0_0_4"/>
<evidence type="ECO:0000313" key="1">
    <source>
        <dbReference type="EMBL" id="AAZ97636.1"/>
    </source>
</evidence>
<dbReference type="STRING" id="292415.Tbd_1683"/>
<keyword evidence="2" id="KW-1185">Reference proteome</keyword>
<dbReference type="EMBL" id="CP000116">
    <property type="protein sequence ID" value="AAZ97636.1"/>
    <property type="molecule type" value="Genomic_DNA"/>
</dbReference>
<evidence type="ECO:0000313" key="2">
    <source>
        <dbReference type="Proteomes" id="UP000008291"/>
    </source>
</evidence>
<dbReference type="AlphaFoldDB" id="Q3SI92"/>
<reference evidence="1 2" key="1">
    <citation type="journal article" date="2006" name="J. Bacteriol.">
        <title>The genome sequence of the obligately chemolithoautotrophic, facultatively anaerobic bacterium Thiobacillus denitrificans.</title>
        <authorList>
            <person name="Beller H.R."/>
            <person name="Chain P.S."/>
            <person name="Letain T.E."/>
            <person name="Chakicherla A."/>
            <person name="Larimer F.W."/>
            <person name="Richardson P.M."/>
            <person name="Coleman M.A."/>
            <person name="Wood A.P."/>
            <person name="Kelly D.P."/>
        </authorList>
    </citation>
    <scope>NUCLEOTIDE SEQUENCE [LARGE SCALE GENOMIC DNA]</scope>
    <source>
        <strain evidence="1 2">ATCC 25259</strain>
    </source>
</reference>
<dbReference type="KEGG" id="tbd:Tbd_1683"/>
<name>Q3SI92_THIDA</name>
<proteinExistence type="predicted"/>